<dbReference type="Proteomes" id="UP000294902">
    <property type="component" value="Unassembled WGS sequence"/>
</dbReference>
<keyword evidence="1" id="KW-0489">Methyltransferase</keyword>
<evidence type="ECO:0000313" key="2">
    <source>
        <dbReference type="Proteomes" id="UP000294902"/>
    </source>
</evidence>
<dbReference type="PIRSF" id="PIRSF018637">
    <property type="entry name" value="TrmK"/>
    <property type="match status" value="1"/>
</dbReference>
<dbReference type="Gene3D" id="3.40.50.150">
    <property type="entry name" value="Vaccinia Virus protein VP39"/>
    <property type="match status" value="1"/>
</dbReference>
<dbReference type="EMBL" id="SMAL01000003">
    <property type="protein sequence ID" value="TCT15578.1"/>
    <property type="molecule type" value="Genomic_DNA"/>
</dbReference>
<dbReference type="GO" id="GO:0160105">
    <property type="term" value="F:tRNA (adenine(22)-N1)-methyltransferase activity"/>
    <property type="evidence" value="ECO:0007669"/>
    <property type="project" value="InterPro"/>
</dbReference>
<reference evidence="1 2" key="1">
    <citation type="submission" date="2019-03" db="EMBL/GenBank/DDBJ databases">
        <title>Genomic Encyclopedia of Type Strains, Phase IV (KMG-IV): sequencing the most valuable type-strain genomes for metagenomic binning, comparative biology and taxonomic classification.</title>
        <authorList>
            <person name="Goeker M."/>
        </authorList>
    </citation>
    <scope>NUCLEOTIDE SEQUENCE [LARGE SCALE GENOMIC DNA]</scope>
    <source>
        <strain evidence="1 2">DSM 24629</strain>
    </source>
</reference>
<dbReference type="PANTHER" id="PTHR38451:SF1">
    <property type="entry name" value="TRNA (ADENINE(22)-N(1))-METHYLTRANSFERASE"/>
    <property type="match status" value="1"/>
</dbReference>
<dbReference type="InterPro" id="IPR029063">
    <property type="entry name" value="SAM-dependent_MTases_sf"/>
</dbReference>
<dbReference type="InterPro" id="IPR006901">
    <property type="entry name" value="TrmK"/>
</dbReference>
<protein>
    <submittedName>
        <fullName evidence="1">tRNA (Adenine22-N1)-methyltransferase</fullName>
    </submittedName>
</protein>
<dbReference type="AlphaFoldDB" id="A0A4R3MLN9"/>
<dbReference type="GO" id="GO:0032259">
    <property type="term" value="P:methylation"/>
    <property type="evidence" value="ECO:0007669"/>
    <property type="project" value="UniProtKB-KW"/>
</dbReference>
<proteinExistence type="predicted"/>
<sequence>MENMNLSKRMTAVANSVIKGSSIADIGTDHGYIPIELAKNNMITKAIAMDINKGPLEKARKNIESNNLLGVIETRLSNGLEKLEENEVDIVIIAGMGGELINQILQEGEKKITHLKRLIVQPQTEIYKVRKRLHHIGYQIIDEIMVEEEGKYYFIILSEKGNEIYENPTYYYYGKHLIEKKDPIFKEYVEKGLEKNNQLLHRLIDQSPSAVDRIEAIKEEIKVMKEVLICL</sequence>
<keyword evidence="2" id="KW-1185">Reference proteome</keyword>
<keyword evidence="1" id="KW-0808">Transferase</keyword>
<dbReference type="PANTHER" id="PTHR38451">
    <property type="entry name" value="TRNA (ADENINE(22)-N(1))-METHYLTRANSFERASE"/>
    <property type="match status" value="1"/>
</dbReference>
<evidence type="ECO:0000313" key="1">
    <source>
        <dbReference type="EMBL" id="TCT15578.1"/>
    </source>
</evidence>
<accession>A0A4R3MLN9</accession>
<organism evidence="1 2">
    <name type="scientific">Natranaerovirga pectinivora</name>
    <dbReference type="NCBI Taxonomy" id="682400"/>
    <lineage>
        <taxon>Bacteria</taxon>
        <taxon>Bacillati</taxon>
        <taxon>Bacillota</taxon>
        <taxon>Clostridia</taxon>
        <taxon>Lachnospirales</taxon>
        <taxon>Natranaerovirgaceae</taxon>
        <taxon>Natranaerovirga</taxon>
    </lineage>
</organism>
<name>A0A4R3MLN9_9FIRM</name>
<gene>
    <name evidence="1" type="ORF">EDC18_103286</name>
</gene>
<dbReference type="CDD" id="cd02440">
    <property type="entry name" value="AdoMet_MTases"/>
    <property type="match status" value="1"/>
</dbReference>
<dbReference type="Pfam" id="PF04816">
    <property type="entry name" value="TrmK"/>
    <property type="match status" value="1"/>
</dbReference>
<dbReference type="Gene3D" id="1.10.287.1890">
    <property type="match status" value="1"/>
</dbReference>
<comment type="caution">
    <text evidence="1">The sequence shown here is derived from an EMBL/GenBank/DDBJ whole genome shotgun (WGS) entry which is preliminary data.</text>
</comment>
<dbReference type="SUPFAM" id="SSF53335">
    <property type="entry name" value="S-adenosyl-L-methionine-dependent methyltransferases"/>
    <property type="match status" value="1"/>
</dbReference>